<protein>
    <recommendedName>
        <fullName evidence="3">PEP-CTERM/exosortase system-associated acyltransferase</fullName>
    </recommendedName>
</protein>
<sequence length="249" mass="29224">MKLKSSENIIDYNNLFDICIANTDELQKESFHLRYRIYCQELNYEPLSKFPDKMEKDSYDSHSIHCLLRYNLTDTYIAGFRLILSPSNNYNKKFPIEGFFPDALANFQSVPRVKFAEVSRLMILPEFRNWSISNNINCDQKDLVNYSFPTSFPLVTLHLYLSFIALLVEFDLDYGLALMQPKLARHSAIIGITSHSIGESIQFNGLRRPFIFKTTEILRNFEQKPTIDESFKKIQYKIRKNLFSNYYAA</sequence>
<dbReference type="HOGENOM" id="CLU_072758_1_0_3"/>
<organism evidence="1 2">
    <name type="scientific">Cyanobacterium stanieri (strain ATCC 29140 / PCC 7202)</name>
    <dbReference type="NCBI Taxonomy" id="292563"/>
    <lineage>
        <taxon>Bacteria</taxon>
        <taxon>Bacillati</taxon>
        <taxon>Cyanobacteriota</taxon>
        <taxon>Cyanophyceae</taxon>
        <taxon>Oscillatoriophycideae</taxon>
        <taxon>Chroococcales</taxon>
        <taxon>Geminocystaceae</taxon>
        <taxon>Cyanobacterium</taxon>
    </lineage>
</organism>
<dbReference type="SUPFAM" id="SSF55729">
    <property type="entry name" value="Acyl-CoA N-acyltransferases (Nat)"/>
    <property type="match status" value="1"/>
</dbReference>
<reference evidence="2" key="1">
    <citation type="journal article" date="2013" name="Proc. Natl. Acad. Sci. U.S.A.">
        <title>Improving the coverage of the cyanobacterial phylum using diversity-driven genome sequencing.</title>
        <authorList>
            <person name="Shih P.M."/>
            <person name="Wu D."/>
            <person name="Latifi A."/>
            <person name="Axen S.D."/>
            <person name="Fewer D.P."/>
            <person name="Talla E."/>
            <person name="Calteau A."/>
            <person name="Cai F."/>
            <person name="Tandeau de Marsac N."/>
            <person name="Rippka R."/>
            <person name="Herdman M."/>
            <person name="Sivonen K."/>
            <person name="Coursin T."/>
            <person name="Laurent T."/>
            <person name="Goodwin L."/>
            <person name="Nolan M."/>
            <person name="Davenport K.W."/>
            <person name="Han C.S."/>
            <person name="Rubin E.M."/>
            <person name="Eisen J.A."/>
            <person name="Woyke T."/>
            <person name="Gugger M."/>
            <person name="Kerfeld C.A."/>
        </authorList>
    </citation>
    <scope>NUCLEOTIDE SEQUENCE [LARGE SCALE GENOMIC DNA]</scope>
    <source>
        <strain evidence="2">ATCC 29140 / PCC 7202</strain>
    </source>
</reference>
<dbReference type="InterPro" id="IPR016181">
    <property type="entry name" value="Acyl_CoA_acyltransferase"/>
</dbReference>
<dbReference type="Gene3D" id="3.40.630.30">
    <property type="match status" value="1"/>
</dbReference>
<dbReference type="Proteomes" id="UP000010483">
    <property type="component" value="Chromosome"/>
</dbReference>
<dbReference type="NCBIfam" id="TIGR03694">
    <property type="entry name" value="exosort_acyl"/>
    <property type="match status" value="1"/>
</dbReference>
<evidence type="ECO:0000313" key="1">
    <source>
        <dbReference type="EMBL" id="AFZ47772.1"/>
    </source>
</evidence>
<dbReference type="InterPro" id="IPR022484">
    <property type="entry name" value="PEP-CTERM/exosrtase_acylTfrase"/>
</dbReference>
<dbReference type="Pfam" id="PF13444">
    <property type="entry name" value="Acetyltransf_5"/>
    <property type="match status" value="1"/>
</dbReference>
<accession>K9YMT1</accession>
<evidence type="ECO:0008006" key="3">
    <source>
        <dbReference type="Google" id="ProtNLM"/>
    </source>
</evidence>
<proteinExistence type="predicted"/>
<dbReference type="BioCyc" id="CSTA292563:G1353-1825-MONOMER"/>
<dbReference type="STRING" id="292563.Cyast_1816"/>
<dbReference type="KEGG" id="csn:Cyast_1816"/>
<dbReference type="EMBL" id="CP003940">
    <property type="protein sequence ID" value="AFZ47772.1"/>
    <property type="molecule type" value="Genomic_DNA"/>
</dbReference>
<dbReference type="AlphaFoldDB" id="K9YMT1"/>
<dbReference type="eggNOG" id="COG3916">
    <property type="taxonomic scope" value="Bacteria"/>
</dbReference>
<keyword evidence="2" id="KW-1185">Reference proteome</keyword>
<evidence type="ECO:0000313" key="2">
    <source>
        <dbReference type="Proteomes" id="UP000010483"/>
    </source>
</evidence>
<name>K9YMT1_CYASC</name>
<gene>
    <name evidence="1" type="ordered locus">Cyast_1816</name>
</gene>